<name>A0A286URR6_9AGAM</name>
<keyword evidence="9" id="KW-1133">Transmembrane helix</keyword>
<dbReference type="InParanoid" id="A0A286URR6"/>
<comment type="caution">
    <text evidence="10">The sequence shown here is derived from an EMBL/GenBank/DDBJ whole genome shotgun (WGS) entry which is preliminary data.</text>
</comment>
<dbReference type="PANTHER" id="PTHR24286:SF228">
    <property type="entry name" value="C-22 STEROL DESATURASE ERG5"/>
    <property type="match status" value="1"/>
</dbReference>
<dbReference type="PANTHER" id="PTHR24286">
    <property type="entry name" value="CYTOCHROME P450 26"/>
    <property type="match status" value="1"/>
</dbReference>
<keyword evidence="11" id="KW-1185">Reference proteome</keyword>
<dbReference type="PRINTS" id="PR00465">
    <property type="entry name" value="EP450IV"/>
</dbReference>
<dbReference type="STRING" id="2282107.A0A286URR6"/>
<keyword evidence="3 7" id="KW-0479">Metal-binding</keyword>
<dbReference type="OrthoDB" id="1372046at2759"/>
<sequence>MASHSVSPSLPSAYSSQIPLPAFFSSNTSTSSTWVFTTLAILVSLLVLEQGVYRYKKSFLPGSKWTIPIIGKFADSLNPTMEGYLRQWNSGALSALSVFNIFIVMASKNEYSLKIFNSPSVAEPCLVHSAKQVLMPDNWVFLTGKSHIEYRKGLNLLFTRKALGIYCHIQDVITRKHFTQWLEDAKKTSEAQPIMFTARNMNMETSLRVFCGQHIPEHAAAEISDKYWLITRALELVNFPLALPGTKVYKAIQARKVAMKWLELAAKNSKISMAAGNEPECMIDAWVKEITDPSYKGRSEFTDREMAMVIFSFLFASQDAMSSGLIYAFQHLADRPEILAKIKEESDRVRGGDPEKFLTLDMLDEMTYLKAFVKESLRLKPPVTMVPYKCTKSFNISPDYTVPKNSMLIPSIYPSLHDPAVYPEPDKLLPNRWLDPESTANTNPRNFLVFGSGPHRCIGLEYVYMNIAICISDAVTFMEWEHEITPLSEEVEIIATLFPKDGCRLKFRPRVRN</sequence>
<evidence type="ECO:0000256" key="7">
    <source>
        <dbReference type="PIRSR" id="PIRSR602403-1"/>
    </source>
</evidence>
<dbReference type="EMBL" id="NBII01000002">
    <property type="protein sequence ID" value="PAV22239.1"/>
    <property type="molecule type" value="Genomic_DNA"/>
</dbReference>
<dbReference type="GO" id="GO:0020037">
    <property type="term" value="F:heme binding"/>
    <property type="evidence" value="ECO:0007669"/>
    <property type="project" value="InterPro"/>
</dbReference>
<dbReference type="AlphaFoldDB" id="A0A286URR6"/>
<evidence type="ECO:0000256" key="2">
    <source>
        <dbReference type="ARBA" id="ARBA00010617"/>
    </source>
</evidence>
<dbReference type="FunFam" id="1.10.630.10:FF:000021">
    <property type="entry name" value="Cytochrome P450 61"/>
    <property type="match status" value="1"/>
</dbReference>
<dbReference type="InterPro" id="IPR002403">
    <property type="entry name" value="Cyt_P450_E_grp-IV"/>
</dbReference>
<evidence type="ECO:0000256" key="6">
    <source>
        <dbReference type="ARBA" id="ARBA00039038"/>
    </source>
</evidence>
<comment type="cofactor">
    <cofactor evidence="1 7">
        <name>heme</name>
        <dbReference type="ChEBI" id="CHEBI:30413"/>
    </cofactor>
</comment>
<evidence type="ECO:0000256" key="1">
    <source>
        <dbReference type="ARBA" id="ARBA00001971"/>
    </source>
</evidence>
<keyword evidence="9" id="KW-0812">Transmembrane</keyword>
<protein>
    <recommendedName>
        <fullName evidence="6">sterol 22-desaturase</fullName>
        <ecNumber evidence="6">1.14.19.41</ecNumber>
    </recommendedName>
</protein>
<dbReference type="CDD" id="cd11082">
    <property type="entry name" value="CYP61_CYP710"/>
    <property type="match status" value="1"/>
</dbReference>
<dbReference type="PROSITE" id="PS00086">
    <property type="entry name" value="CYTOCHROME_P450"/>
    <property type="match status" value="1"/>
</dbReference>
<gene>
    <name evidence="10" type="ORF">PNOK_0219600</name>
</gene>
<evidence type="ECO:0000313" key="11">
    <source>
        <dbReference type="Proteomes" id="UP000217199"/>
    </source>
</evidence>
<dbReference type="InterPro" id="IPR017972">
    <property type="entry name" value="Cyt_P450_CS"/>
</dbReference>
<keyword evidence="4 8" id="KW-0560">Oxidoreductase</keyword>
<evidence type="ECO:0000256" key="4">
    <source>
        <dbReference type="ARBA" id="ARBA00023002"/>
    </source>
</evidence>
<keyword evidence="9" id="KW-0472">Membrane</keyword>
<organism evidence="10 11">
    <name type="scientific">Pyrrhoderma noxium</name>
    <dbReference type="NCBI Taxonomy" id="2282107"/>
    <lineage>
        <taxon>Eukaryota</taxon>
        <taxon>Fungi</taxon>
        <taxon>Dikarya</taxon>
        <taxon>Basidiomycota</taxon>
        <taxon>Agaricomycotina</taxon>
        <taxon>Agaricomycetes</taxon>
        <taxon>Hymenochaetales</taxon>
        <taxon>Hymenochaetaceae</taxon>
        <taxon>Pyrrhoderma</taxon>
    </lineage>
</organism>
<dbReference type="EC" id="1.14.19.41" evidence="6"/>
<evidence type="ECO:0000256" key="3">
    <source>
        <dbReference type="ARBA" id="ARBA00022723"/>
    </source>
</evidence>
<dbReference type="GO" id="GO:0005506">
    <property type="term" value="F:iron ion binding"/>
    <property type="evidence" value="ECO:0007669"/>
    <property type="project" value="InterPro"/>
</dbReference>
<feature type="transmembrane region" description="Helical" evidence="9">
    <location>
        <begin position="31"/>
        <end position="48"/>
    </location>
</feature>
<dbReference type="GO" id="GO:0004497">
    <property type="term" value="F:monooxygenase activity"/>
    <property type="evidence" value="ECO:0007669"/>
    <property type="project" value="UniProtKB-KW"/>
</dbReference>
<dbReference type="GO" id="GO:0016125">
    <property type="term" value="P:sterol metabolic process"/>
    <property type="evidence" value="ECO:0007669"/>
    <property type="project" value="TreeGrafter"/>
</dbReference>
<dbReference type="InterPro" id="IPR036396">
    <property type="entry name" value="Cyt_P450_sf"/>
</dbReference>
<keyword evidence="5 7" id="KW-0408">Iron</keyword>
<dbReference type="SUPFAM" id="SSF48264">
    <property type="entry name" value="Cytochrome P450"/>
    <property type="match status" value="1"/>
</dbReference>
<comment type="similarity">
    <text evidence="2 8">Belongs to the cytochrome P450 family.</text>
</comment>
<feature type="binding site" description="axial binding residue" evidence="7">
    <location>
        <position position="457"/>
    </location>
    <ligand>
        <name>heme</name>
        <dbReference type="ChEBI" id="CHEBI:30413"/>
    </ligand>
    <ligandPart>
        <name>Fe</name>
        <dbReference type="ChEBI" id="CHEBI:18248"/>
    </ligandPart>
</feature>
<accession>A0A286URR6</accession>
<dbReference type="InterPro" id="IPR001128">
    <property type="entry name" value="Cyt_P450"/>
</dbReference>
<evidence type="ECO:0000256" key="5">
    <source>
        <dbReference type="ARBA" id="ARBA00023004"/>
    </source>
</evidence>
<evidence type="ECO:0000313" key="10">
    <source>
        <dbReference type="EMBL" id="PAV22239.1"/>
    </source>
</evidence>
<evidence type="ECO:0000256" key="8">
    <source>
        <dbReference type="RuleBase" id="RU000461"/>
    </source>
</evidence>
<reference evidence="10 11" key="1">
    <citation type="journal article" date="2017" name="Mol. Ecol.">
        <title>Comparative and population genomic landscape of Phellinus noxius: A hypervariable fungus causing root rot in trees.</title>
        <authorList>
            <person name="Chung C.L."/>
            <person name="Lee T.J."/>
            <person name="Akiba M."/>
            <person name="Lee H.H."/>
            <person name="Kuo T.H."/>
            <person name="Liu D."/>
            <person name="Ke H.M."/>
            <person name="Yokoi T."/>
            <person name="Roa M.B."/>
            <person name="Lu M.J."/>
            <person name="Chang Y.Y."/>
            <person name="Ann P.J."/>
            <person name="Tsai J.N."/>
            <person name="Chen C.Y."/>
            <person name="Tzean S.S."/>
            <person name="Ota Y."/>
            <person name="Hattori T."/>
            <person name="Sahashi N."/>
            <person name="Liou R.F."/>
            <person name="Kikuchi T."/>
            <person name="Tsai I.J."/>
        </authorList>
    </citation>
    <scope>NUCLEOTIDE SEQUENCE [LARGE SCALE GENOMIC DNA]</scope>
    <source>
        <strain evidence="10 11">FFPRI411160</strain>
    </source>
</reference>
<evidence type="ECO:0000256" key="9">
    <source>
        <dbReference type="SAM" id="Phobius"/>
    </source>
</evidence>
<proteinExistence type="inferred from homology"/>
<keyword evidence="8" id="KW-0503">Monooxygenase</keyword>
<dbReference type="Proteomes" id="UP000217199">
    <property type="component" value="Unassembled WGS sequence"/>
</dbReference>
<dbReference type="Pfam" id="PF00067">
    <property type="entry name" value="p450"/>
    <property type="match status" value="1"/>
</dbReference>
<dbReference type="Gene3D" id="1.10.630.10">
    <property type="entry name" value="Cytochrome P450"/>
    <property type="match status" value="1"/>
</dbReference>
<keyword evidence="7 8" id="KW-0349">Heme</keyword>
<dbReference type="FunCoup" id="A0A286URR6">
    <property type="interactions" value="329"/>
</dbReference>
<dbReference type="GO" id="GO:0000249">
    <property type="term" value="F:C-22 sterol desaturase (NADPH) activity"/>
    <property type="evidence" value="ECO:0007669"/>
    <property type="project" value="UniProtKB-EC"/>
</dbReference>